<evidence type="ECO:0000256" key="1">
    <source>
        <dbReference type="SAM" id="MobiDB-lite"/>
    </source>
</evidence>
<comment type="caution">
    <text evidence="2">The sequence shown here is derived from an EMBL/GenBank/DDBJ whole genome shotgun (WGS) entry which is preliminary data.</text>
</comment>
<organism evidence="2 3">
    <name type="scientific">Microbacterium awajiense</name>
    <dbReference type="NCBI Taxonomy" id="415214"/>
    <lineage>
        <taxon>Bacteria</taxon>
        <taxon>Bacillati</taxon>
        <taxon>Actinomycetota</taxon>
        <taxon>Actinomycetes</taxon>
        <taxon>Micrococcales</taxon>
        <taxon>Microbacteriaceae</taxon>
        <taxon>Microbacterium</taxon>
    </lineage>
</organism>
<dbReference type="Proteomes" id="UP001501697">
    <property type="component" value="Unassembled WGS sequence"/>
</dbReference>
<accession>A0ABP7AQ35</accession>
<keyword evidence="3" id="KW-1185">Reference proteome</keyword>
<dbReference type="Pfam" id="PF18959">
    <property type="entry name" value="DUF5701"/>
    <property type="match status" value="1"/>
</dbReference>
<reference evidence="3" key="1">
    <citation type="journal article" date="2019" name="Int. J. Syst. Evol. Microbiol.">
        <title>The Global Catalogue of Microorganisms (GCM) 10K type strain sequencing project: providing services to taxonomists for standard genome sequencing and annotation.</title>
        <authorList>
            <consortium name="The Broad Institute Genomics Platform"/>
            <consortium name="The Broad Institute Genome Sequencing Center for Infectious Disease"/>
            <person name="Wu L."/>
            <person name="Ma J."/>
        </authorList>
    </citation>
    <scope>NUCLEOTIDE SEQUENCE [LARGE SCALE GENOMIC DNA]</scope>
    <source>
        <strain evidence="3">JCM 16544</strain>
    </source>
</reference>
<proteinExistence type="predicted"/>
<evidence type="ECO:0000313" key="3">
    <source>
        <dbReference type="Proteomes" id="UP001501697"/>
    </source>
</evidence>
<feature type="region of interest" description="Disordered" evidence="1">
    <location>
        <begin position="1"/>
        <end position="23"/>
    </location>
</feature>
<gene>
    <name evidence="2" type="ORF">GCM10022200_21340</name>
</gene>
<sequence length="225" mass="24635">MPLSQLDRSREVPMSAATATPASTPDIDAQIERLIDLGVASLASLSDDEFRALASALDRDAEGIVVVHDSLVPPSRLAPLLDHEGKRGFVVEDMVDLDAFAPIADVDIPARPLYVITHVERGDDMRNWSPEEALAKITADGRRPLTIGEGISWLLQHPEQLEPNHCFMTIASRLHKKAGLDARTPAIWISGGTGRDGRANRGAPKVGWCWNRNRHTWLGFASTRP</sequence>
<evidence type="ECO:0000313" key="2">
    <source>
        <dbReference type="EMBL" id="GAA3637721.1"/>
    </source>
</evidence>
<dbReference type="InterPro" id="IPR043755">
    <property type="entry name" value="DUF5701"/>
</dbReference>
<dbReference type="EMBL" id="BAAAYU010000005">
    <property type="protein sequence ID" value="GAA3637721.1"/>
    <property type="molecule type" value="Genomic_DNA"/>
</dbReference>
<name>A0ABP7AQ35_9MICO</name>
<protein>
    <submittedName>
        <fullName evidence="2">DUF5701 family protein</fullName>
    </submittedName>
</protein>